<reference evidence="1 2" key="1">
    <citation type="submission" date="2016-03" db="EMBL/GenBank/DDBJ databases">
        <title>Genome sequencing of Devosia sp. S37.</title>
        <authorList>
            <person name="Mohd Nor M."/>
        </authorList>
    </citation>
    <scope>NUCLEOTIDE SEQUENCE [LARGE SCALE GENOMIC DNA]</scope>
    <source>
        <strain evidence="1 2">S37</strain>
    </source>
</reference>
<keyword evidence="2" id="KW-1185">Reference proteome</keyword>
<dbReference type="EMBL" id="LVVY01000130">
    <property type="protein sequence ID" value="OAM73739.1"/>
    <property type="molecule type" value="Genomic_DNA"/>
</dbReference>
<comment type="caution">
    <text evidence="1">The sequence shown here is derived from an EMBL/GenBank/DDBJ whole genome shotgun (WGS) entry which is preliminary data.</text>
</comment>
<dbReference type="Gene3D" id="3.90.1580.10">
    <property type="entry name" value="paralog of FGE (formylglycine-generating enzyme)"/>
    <property type="match status" value="1"/>
</dbReference>
<protein>
    <submittedName>
        <fullName evidence="1">Uncharacterized protein</fullName>
    </submittedName>
</protein>
<proteinExistence type="predicted"/>
<gene>
    <name evidence="1" type="ORF">A3840_17240</name>
</gene>
<dbReference type="AlphaFoldDB" id="A0A178HMG5"/>
<sequence>MLTNEMQMRAELLGKVLETGVPPMEALDHARQLWDFIDCGNNVIEECGVCSADNVIGVMLSMDGSWQRFDGSGRELDWLDFDRHPIYSRIRPVEQDGQAMVEIPAFYVRVDHDGGLLTWAVSDQPMGGFILHPAFRRPDGTEASAIRIGAYAAARRDGNAAVAAGLKPWTSINFTSAQEQCLALGPGWRMWSIYDLSAIQILMMIEKGGADMQTLIARGNVDGGGPLGGGESSASWRGLHELWGNVWQMVDGLTIAGDETINVWSTERPGSGEWVSTGVKYGPGSDDGFPTSFHVEAGDGFDLSLLFLPSAVTDDSDDAVIPDWTWGHWGDGETVPYCGGDWNSGVNAGAFALNLGNGRSDVSTNVGFRPAFVI</sequence>
<dbReference type="InterPro" id="IPR016187">
    <property type="entry name" value="CTDL_fold"/>
</dbReference>
<evidence type="ECO:0000313" key="2">
    <source>
        <dbReference type="Proteomes" id="UP000078389"/>
    </source>
</evidence>
<dbReference type="SUPFAM" id="SSF56436">
    <property type="entry name" value="C-type lectin-like"/>
    <property type="match status" value="1"/>
</dbReference>
<name>A0A178HMG5_9HYPH</name>
<dbReference type="RefSeq" id="WP_067459821.1">
    <property type="nucleotide sequence ID" value="NZ_LVVY01000130.1"/>
</dbReference>
<dbReference type="OrthoDB" id="5465471at2"/>
<dbReference type="Proteomes" id="UP000078389">
    <property type="component" value="Unassembled WGS sequence"/>
</dbReference>
<accession>A0A178HMG5</accession>
<dbReference type="STRING" id="1770058.A3840_17240"/>
<organism evidence="1 2">
    <name type="scientific">Devosia elaeis</name>
    <dbReference type="NCBI Taxonomy" id="1770058"/>
    <lineage>
        <taxon>Bacteria</taxon>
        <taxon>Pseudomonadati</taxon>
        <taxon>Pseudomonadota</taxon>
        <taxon>Alphaproteobacteria</taxon>
        <taxon>Hyphomicrobiales</taxon>
        <taxon>Devosiaceae</taxon>
        <taxon>Devosia</taxon>
    </lineage>
</organism>
<dbReference type="InterPro" id="IPR042095">
    <property type="entry name" value="SUMF_sf"/>
</dbReference>
<evidence type="ECO:0000313" key="1">
    <source>
        <dbReference type="EMBL" id="OAM73739.1"/>
    </source>
</evidence>